<name>A0A8J7QF99_9BACT</name>
<evidence type="ECO:0000313" key="1">
    <source>
        <dbReference type="EMBL" id="MBO1319586.1"/>
    </source>
</evidence>
<dbReference type="EMBL" id="JAFREP010000013">
    <property type="protein sequence ID" value="MBO1319586.1"/>
    <property type="molecule type" value="Genomic_DNA"/>
</dbReference>
<dbReference type="RefSeq" id="WP_207859492.1">
    <property type="nucleotide sequence ID" value="NZ_JAFREP010000013.1"/>
</dbReference>
<sequence length="64" mass="7697">MQCFQRPQIHLPVSVDKKPRKKKRLRPVMNSVPEHFSFLEQVEIDPPSFMWPLEDMDEGTLFER</sequence>
<gene>
    <name evidence="1" type="ORF">J3U88_14010</name>
</gene>
<evidence type="ECO:0000313" key="2">
    <source>
        <dbReference type="Proteomes" id="UP000664417"/>
    </source>
</evidence>
<dbReference type="Proteomes" id="UP000664417">
    <property type="component" value="Unassembled WGS sequence"/>
</dbReference>
<dbReference type="AlphaFoldDB" id="A0A8J7QF99"/>
<reference evidence="1" key="1">
    <citation type="submission" date="2021-03" db="EMBL/GenBank/DDBJ databases">
        <authorList>
            <person name="Wang G."/>
        </authorList>
    </citation>
    <scope>NUCLEOTIDE SEQUENCE</scope>
    <source>
        <strain evidence="1">KCTC 12899</strain>
    </source>
</reference>
<comment type="caution">
    <text evidence="1">The sequence shown here is derived from an EMBL/GenBank/DDBJ whole genome shotgun (WGS) entry which is preliminary data.</text>
</comment>
<proteinExistence type="predicted"/>
<protein>
    <submittedName>
        <fullName evidence="1">Uncharacterized protein</fullName>
    </submittedName>
</protein>
<organism evidence="1 2">
    <name type="scientific">Acanthopleuribacter pedis</name>
    <dbReference type="NCBI Taxonomy" id="442870"/>
    <lineage>
        <taxon>Bacteria</taxon>
        <taxon>Pseudomonadati</taxon>
        <taxon>Acidobacteriota</taxon>
        <taxon>Holophagae</taxon>
        <taxon>Acanthopleuribacterales</taxon>
        <taxon>Acanthopleuribacteraceae</taxon>
        <taxon>Acanthopleuribacter</taxon>
    </lineage>
</organism>
<accession>A0A8J7QF99</accession>
<keyword evidence="2" id="KW-1185">Reference proteome</keyword>